<protein>
    <submittedName>
        <fullName evidence="3">Glycine/D-amino acid oxidase</fullName>
    </submittedName>
</protein>
<dbReference type="Pfam" id="PF01266">
    <property type="entry name" value="DAO"/>
    <property type="match status" value="1"/>
</dbReference>
<dbReference type="EMBL" id="FYEK01000027">
    <property type="protein sequence ID" value="SNB65348.1"/>
    <property type="molecule type" value="Genomic_DNA"/>
</dbReference>
<dbReference type="InterPro" id="IPR006076">
    <property type="entry name" value="FAD-dep_OxRdtase"/>
</dbReference>
<dbReference type="InParanoid" id="A0A212R024"/>
<dbReference type="PANTHER" id="PTHR13847">
    <property type="entry name" value="SARCOSINE DEHYDROGENASE-RELATED"/>
    <property type="match status" value="1"/>
</dbReference>
<name>A0A212R024_9CHLR</name>
<gene>
    <name evidence="3" type="ORF">SAMN02746019_00009740</name>
</gene>
<accession>A0A212R024</accession>
<reference evidence="4" key="1">
    <citation type="submission" date="2017-06" db="EMBL/GenBank/DDBJ databases">
        <authorList>
            <person name="Varghese N."/>
            <person name="Submissions S."/>
        </authorList>
    </citation>
    <scope>NUCLEOTIDE SEQUENCE [LARGE SCALE GENOMIC DNA]</scope>
    <source>
        <strain evidence="4">JAD2</strain>
    </source>
</reference>
<dbReference type="GO" id="GO:0016491">
    <property type="term" value="F:oxidoreductase activity"/>
    <property type="evidence" value="ECO:0007669"/>
    <property type="project" value="UniProtKB-KW"/>
</dbReference>
<keyword evidence="4" id="KW-1185">Reference proteome</keyword>
<dbReference type="Gene3D" id="3.50.50.60">
    <property type="entry name" value="FAD/NAD(P)-binding domain"/>
    <property type="match status" value="1"/>
</dbReference>
<dbReference type="SUPFAM" id="SSF51905">
    <property type="entry name" value="FAD/NAD(P)-binding domain"/>
    <property type="match status" value="1"/>
</dbReference>
<dbReference type="Proteomes" id="UP000197025">
    <property type="component" value="Unassembled WGS sequence"/>
</dbReference>
<sequence>MEEGRPAAQPEDPLDEVQEPVTATADVVICGAGIAGISAAYHLSLRKPSLRILLVDSGPPLGLTSDKSTEAYRNWWPGPDGAMVRLMNRSIDLLEELARATGNAFRLNRRGYLYVTADPERAETLLQAAEQTAREGAGPVRRHTGSPGDPPYLPSPPEGFEGLPDGVDAFLDPGLIRRRFPYLTDQAVAVFHVRRCGWLSAHRLGMLLLEQARARGVAFRSARLVGVEVRGGRVQAVRLSVPGGEETVATGCLVNAAGPFLREVARMLDVELPVFCELHCKVMFPDVEGVIPRDAPLIIGADPLQLPWSEEERDLLQEMGRSELLGVLPGGAHLRPEGGPESPYVLMLWPYATRPVDPVFPIPEDPLFPEVVLRGLTTLIPGLRIYISRMPRPAVDGGYYVRTPENRPLIGPLPVAGAYVIGALSGFGIMAAMGAGELLAAHILGEGLPDYAPAFTLDRYERPDYRARLHAWGETWQL</sequence>
<dbReference type="AlphaFoldDB" id="A0A212R024"/>
<dbReference type="RefSeq" id="WP_200808126.1">
    <property type="nucleotide sequence ID" value="NZ_FYEK01000027.1"/>
</dbReference>
<proteinExistence type="predicted"/>
<organism evidence="3 4">
    <name type="scientific">Thermoflexus hugenholtzii JAD2</name>
    <dbReference type="NCBI Taxonomy" id="877466"/>
    <lineage>
        <taxon>Bacteria</taxon>
        <taxon>Bacillati</taxon>
        <taxon>Chloroflexota</taxon>
        <taxon>Thermoflexia</taxon>
        <taxon>Thermoflexales</taxon>
        <taxon>Thermoflexaceae</taxon>
        <taxon>Thermoflexus</taxon>
    </lineage>
</organism>
<feature type="domain" description="FAD dependent oxidoreductase" evidence="2">
    <location>
        <begin position="26"/>
        <end position="441"/>
    </location>
</feature>
<dbReference type="PANTHER" id="PTHR13847:SF287">
    <property type="entry name" value="FAD-DEPENDENT OXIDOREDUCTASE DOMAIN-CONTAINING PROTEIN 1"/>
    <property type="match status" value="1"/>
</dbReference>
<evidence type="ECO:0000313" key="3">
    <source>
        <dbReference type="EMBL" id="SNB65348.1"/>
    </source>
</evidence>
<evidence type="ECO:0000313" key="4">
    <source>
        <dbReference type="Proteomes" id="UP000197025"/>
    </source>
</evidence>
<evidence type="ECO:0000259" key="2">
    <source>
        <dbReference type="Pfam" id="PF01266"/>
    </source>
</evidence>
<dbReference type="Gene3D" id="3.30.9.10">
    <property type="entry name" value="D-Amino Acid Oxidase, subunit A, domain 2"/>
    <property type="match status" value="1"/>
</dbReference>
<dbReference type="InterPro" id="IPR036188">
    <property type="entry name" value="FAD/NAD-bd_sf"/>
</dbReference>
<keyword evidence="1" id="KW-0560">Oxidoreductase</keyword>
<evidence type="ECO:0000256" key="1">
    <source>
        <dbReference type="ARBA" id="ARBA00023002"/>
    </source>
</evidence>
<dbReference type="GO" id="GO:0005737">
    <property type="term" value="C:cytoplasm"/>
    <property type="evidence" value="ECO:0007669"/>
    <property type="project" value="TreeGrafter"/>
</dbReference>